<evidence type="ECO:0000256" key="5">
    <source>
        <dbReference type="ARBA" id="ARBA00022989"/>
    </source>
</evidence>
<evidence type="ECO:0008006" key="10">
    <source>
        <dbReference type="Google" id="ProtNLM"/>
    </source>
</evidence>
<keyword evidence="2" id="KW-0813">Transport</keyword>
<keyword evidence="7" id="KW-0472">Membrane</keyword>
<proteinExistence type="predicted"/>
<evidence type="ECO:0000256" key="2">
    <source>
        <dbReference type="ARBA" id="ARBA00022448"/>
    </source>
</evidence>
<feature type="compositionally biased region" description="Basic and acidic residues" evidence="8">
    <location>
        <begin position="219"/>
        <end position="232"/>
    </location>
</feature>
<dbReference type="AlphaFoldDB" id="A0A7S2ZPS2"/>
<name>A0A7S2ZPS2_9RHOD</name>
<keyword evidence="3" id="KW-1003">Cell membrane</keyword>
<evidence type="ECO:0000313" key="9">
    <source>
        <dbReference type="EMBL" id="CAE0046398.1"/>
    </source>
</evidence>
<feature type="region of interest" description="Disordered" evidence="8">
    <location>
        <begin position="200"/>
        <end position="232"/>
    </location>
</feature>
<protein>
    <recommendedName>
        <fullName evidence="10">Bestrophin homolog</fullName>
    </recommendedName>
</protein>
<dbReference type="GO" id="GO:0005254">
    <property type="term" value="F:chloride channel activity"/>
    <property type="evidence" value="ECO:0007669"/>
    <property type="project" value="InterPro"/>
</dbReference>
<comment type="subcellular location">
    <subcellularLocation>
        <location evidence="1">Cell membrane</location>
        <topology evidence="1">Multi-pass membrane protein</topology>
    </subcellularLocation>
</comment>
<sequence>MDNPRPVVSLTAAFAYLLGQHLQGKVRMDEMPIKLREEDYDLIAKGGNVPYRIASRIRDEIKDIGPKGELPASAVRISMEGDVTTLMDVMGACERIVKTPVPLPYSRHTSRFLSLYAMTLPFILVDSQGLKTIVGVAMITWALFAIEEIAHMIEDPFTDKSFSLPLAAYAETIHGSCEQIIGHPLTWDYEEPIEYVEQVDDIAELEEEEEEEEEPEDPPPPKHPDGIEIRFP</sequence>
<evidence type="ECO:0000256" key="6">
    <source>
        <dbReference type="ARBA" id="ARBA00023065"/>
    </source>
</evidence>
<dbReference type="Pfam" id="PF25539">
    <property type="entry name" value="Bestrophin_2"/>
    <property type="match status" value="1"/>
</dbReference>
<dbReference type="PANTHER" id="PTHR33281:SF19">
    <property type="entry name" value="VOLTAGE-DEPENDENT ANION CHANNEL-FORMING PROTEIN YNEE"/>
    <property type="match status" value="1"/>
</dbReference>
<evidence type="ECO:0000256" key="4">
    <source>
        <dbReference type="ARBA" id="ARBA00022692"/>
    </source>
</evidence>
<accession>A0A7S2ZPS2</accession>
<keyword evidence="6" id="KW-0406">Ion transport</keyword>
<feature type="compositionally biased region" description="Acidic residues" evidence="8">
    <location>
        <begin position="200"/>
        <end position="217"/>
    </location>
</feature>
<evidence type="ECO:0000256" key="1">
    <source>
        <dbReference type="ARBA" id="ARBA00004651"/>
    </source>
</evidence>
<gene>
    <name evidence="9" type="ORF">RMAR00112_LOCUS14377</name>
</gene>
<evidence type="ECO:0000256" key="7">
    <source>
        <dbReference type="ARBA" id="ARBA00023136"/>
    </source>
</evidence>
<keyword evidence="4" id="KW-0812">Transmembrane</keyword>
<reference evidence="9" key="1">
    <citation type="submission" date="2021-01" db="EMBL/GenBank/DDBJ databases">
        <authorList>
            <person name="Corre E."/>
            <person name="Pelletier E."/>
            <person name="Niang G."/>
            <person name="Scheremetjew M."/>
            <person name="Finn R."/>
            <person name="Kale V."/>
            <person name="Holt S."/>
            <person name="Cochrane G."/>
            <person name="Meng A."/>
            <person name="Brown T."/>
            <person name="Cohen L."/>
        </authorList>
    </citation>
    <scope>NUCLEOTIDE SEQUENCE</scope>
    <source>
        <strain evidence="9">CCMP 769</strain>
    </source>
</reference>
<evidence type="ECO:0000256" key="3">
    <source>
        <dbReference type="ARBA" id="ARBA00022475"/>
    </source>
</evidence>
<dbReference type="GO" id="GO:0005886">
    <property type="term" value="C:plasma membrane"/>
    <property type="evidence" value="ECO:0007669"/>
    <property type="project" value="UniProtKB-SubCell"/>
</dbReference>
<dbReference type="InterPro" id="IPR044669">
    <property type="entry name" value="YneE/VCCN1/2-like"/>
</dbReference>
<dbReference type="EMBL" id="HBHW01018720">
    <property type="protein sequence ID" value="CAE0046398.1"/>
    <property type="molecule type" value="Transcribed_RNA"/>
</dbReference>
<dbReference type="PANTHER" id="PTHR33281">
    <property type="entry name" value="UPF0187 PROTEIN YNEE"/>
    <property type="match status" value="1"/>
</dbReference>
<evidence type="ECO:0000256" key="8">
    <source>
        <dbReference type="SAM" id="MobiDB-lite"/>
    </source>
</evidence>
<keyword evidence="5" id="KW-1133">Transmembrane helix</keyword>
<organism evidence="9">
    <name type="scientific">Rhodosorus marinus</name>
    <dbReference type="NCBI Taxonomy" id="101924"/>
    <lineage>
        <taxon>Eukaryota</taxon>
        <taxon>Rhodophyta</taxon>
        <taxon>Stylonematophyceae</taxon>
        <taxon>Stylonematales</taxon>
        <taxon>Stylonemataceae</taxon>
        <taxon>Rhodosorus</taxon>
    </lineage>
</organism>